<dbReference type="GO" id="GO:0052381">
    <property type="term" value="F:tRNA dimethylallyltransferase activity"/>
    <property type="evidence" value="ECO:0007669"/>
    <property type="project" value="UniProtKB-UniRule"/>
</dbReference>
<dbReference type="AlphaFoldDB" id="A0A919XRM0"/>
<dbReference type="FunFam" id="1.10.20.140:FF:000001">
    <property type="entry name" value="tRNA dimethylallyltransferase"/>
    <property type="match status" value="1"/>
</dbReference>
<comment type="caution">
    <text evidence="10">Lacks conserved residue(s) required for the propagation of feature annotation.</text>
</comment>
<evidence type="ECO:0000256" key="10">
    <source>
        <dbReference type="HAMAP-Rule" id="MF_00185"/>
    </source>
</evidence>
<evidence type="ECO:0000256" key="2">
    <source>
        <dbReference type="ARBA" id="ARBA00003213"/>
    </source>
</evidence>
<evidence type="ECO:0000256" key="1">
    <source>
        <dbReference type="ARBA" id="ARBA00001946"/>
    </source>
</evidence>
<evidence type="ECO:0000313" key="15">
    <source>
        <dbReference type="Proteomes" id="UP000681162"/>
    </source>
</evidence>
<dbReference type="EMBL" id="BORR01000005">
    <property type="protein sequence ID" value="GIO36689.1"/>
    <property type="molecule type" value="Genomic_DNA"/>
</dbReference>
<dbReference type="RefSeq" id="WP_212939032.1">
    <property type="nucleotide sequence ID" value="NZ_BORR01000005.1"/>
</dbReference>
<feature type="binding site" evidence="10">
    <location>
        <begin position="16"/>
        <end position="21"/>
    </location>
    <ligand>
        <name>substrate</name>
    </ligand>
</feature>
<dbReference type="InterPro" id="IPR018022">
    <property type="entry name" value="IPT"/>
</dbReference>
<comment type="caution">
    <text evidence="14">The sequence shown here is derived from an EMBL/GenBank/DDBJ whole genome shotgun (WGS) entry which is preliminary data.</text>
</comment>
<comment type="function">
    <text evidence="2 10 12">Catalyzes the transfer of a dimethylallyl group onto the adenine at position 37 in tRNAs that read codons beginning with uridine, leading to the formation of N6-(dimethylallyl)adenosine (i(6)A).</text>
</comment>
<evidence type="ECO:0000256" key="8">
    <source>
        <dbReference type="ARBA" id="ARBA00022842"/>
    </source>
</evidence>
<dbReference type="Pfam" id="PF01715">
    <property type="entry name" value="IPPT"/>
    <property type="match status" value="1"/>
</dbReference>
<comment type="catalytic activity">
    <reaction evidence="9 10 11">
        <text>adenosine(37) in tRNA + dimethylallyl diphosphate = N(6)-dimethylallyladenosine(37) in tRNA + diphosphate</text>
        <dbReference type="Rhea" id="RHEA:26482"/>
        <dbReference type="Rhea" id="RHEA-COMP:10162"/>
        <dbReference type="Rhea" id="RHEA-COMP:10375"/>
        <dbReference type="ChEBI" id="CHEBI:33019"/>
        <dbReference type="ChEBI" id="CHEBI:57623"/>
        <dbReference type="ChEBI" id="CHEBI:74411"/>
        <dbReference type="ChEBI" id="CHEBI:74415"/>
        <dbReference type="EC" id="2.5.1.75"/>
    </reaction>
</comment>
<evidence type="ECO:0000256" key="12">
    <source>
        <dbReference type="RuleBase" id="RU003784"/>
    </source>
</evidence>
<comment type="subunit">
    <text evidence="10">Monomer.</text>
</comment>
<evidence type="ECO:0000313" key="14">
    <source>
        <dbReference type="EMBL" id="GIO36689.1"/>
    </source>
</evidence>
<accession>A0A919XRM0</accession>
<keyword evidence="5 10" id="KW-0819">tRNA processing</keyword>
<evidence type="ECO:0000256" key="5">
    <source>
        <dbReference type="ARBA" id="ARBA00022694"/>
    </source>
</evidence>
<dbReference type="Gene3D" id="3.40.50.300">
    <property type="entry name" value="P-loop containing nucleotide triphosphate hydrolases"/>
    <property type="match status" value="1"/>
</dbReference>
<dbReference type="InterPro" id="IPR039657">
    <property type="entry name" value="Dimethylallyltransferase"/>
</dbReference>
<comment type="similarity">
    <text evidence="3 10 13">Belongs to the IPP transferase family.</text>
</comment>
<dbReference type="PANTHER" id="PTHR11088">
    <property type="entry name" value="TRNA DIMETHYLALLYLTRANSFERASE"/>
    <property type="match status" value="1"/>
</dbReference>
<evidence type="ECO:0000256" key="6">
    <source>
        <dbReference type="ARBA" id="ARBA00022741"/>
    </source>
</evidence>
<keyword evidence="7 10" id="KW-0067">ATP-binding</keyword>
<gene>
    <name evidence="10 14" type="primary">miaA</name>
    <name evidence="14" type="ORF">J41TS12_15500</name>
</gene>
<dbReference type="InterPro" id="IPR027417">
    <property type="entry name" value="P-loop_NTPase"/>
</dbReference>
<proteinExistence type="inferred from homology"/>
<dbReference type="PANTHER" id="PTHR11088:SF60">
    <property type="entry name" value="TRNA DIMETHYLALLYLTRANSFERASE"/>
    <property type="match status" value="1"/>
</dbReference>
<dbReference type="HAMAP" id="MF_00185">
    <property type="entry name" value="IPP_trans"/>
    <property type="match status" value="1"/>
</dbReference>
<name>A0A919XRM0_9BACL</name>
<keyword evidence="6 10" id="KW-0547">Nucleotide-binding</keyword>
<dbReference type="SUPFAM" id="SSF52540">
    <property type="entry name" value="P-loop containing nucleoside triphosphate hydrolases"/>
    <property type="match status" value="2"/>
</dbReference>
<reference evidence="14 15" key="1">
    <citation type="submission" date="2021-03" db="EMBL/GenBank/DDBJ databases">
        <title>Antimicrobial resistance genes in bacteria isolated from Japanese honey, and their potential for conferring macrolide and lincosamide resistance in the American foulbrood pathogen Paenibacillus larvae.</title>
        <authorList>
            <person name="Okamoto M."/>
            <person name="Kumagai M."/>
            <person name="Kanamori H."/>
            <person name="Takamatsu D."/>
        </authorList>
    </citation>
    <scope>NUCLEOTIDE SEQUENCE [LARGE SCALE GENOMIC DNA]</scope>
    <source>
        <strain evidence="14 15">J41TS12</strain>
    </source>
</reference>
<keyword evidence="8 10" id="KW-0460">Magnesium</keyword>
<organism evidence="14 15">
    <name type="scientific">Paenibacillus antibioticophila</name>
    <dbReference type="NCBI Taxonomy" id="1274374"/>
    <lineage>
        <taxon>Bacteria</taxon>
        <taxon>Bacillati</taxon>
        <taxon>Bacillota</taxon>
        <taxon>Bacilli</taxon>
        <taxon>Bacillales</taxon>
        <taxon>Paenibacillaceae</taxon>
        <taxon>Paenibacillus</taxon>
    </lineage>
</organism>
<feature type="site" description="Interaction with substrate tRNA" evidence="10">
    <location>
        <position position="128"/>
    </location>
</feature>
<feature type="binding site" evidence="10">
    <location>
        <begin position="14"/>
        <end position="21"/>
    </location>
    <ligand>
        <name>ATP</name>
        <dbReference type="ChEBI" id="CHEBI:30616"/>
    </ligand>
</feature>
<evidence type="ECO:0000256" key="3">
    <source>
        <dbReference type="ARBA" id="ARBA00005842"/>
    </source>
</evidence>
<evidence type="ECO:0000256" key="11">
    <source>
        <dbReference type="RuleBase" id="RU003783"/>
    </source>
</evidence>
<dbReference type="Gene3D" id="1.10.20.140">
    <property type="match status" value="1"/>
</dbReference>
<dbReference type="GO" id="GO:0005524">
    <property type="term" value="F:ATP binding"/>
    <property type="evidence" value="ECO:0007669"/>
    <property type="project" value="UniProtKB-UniRule"/>
</dbReference>
<feature type="site" description="Interaction with substrate tRNA" evidence="10">
    <location>
        <position position="105"/>
    </location>
</feature>
<dbReference type="EC" id="2.5.1.75" evidence="10"/>
<dbReference type="GO" id="GO:0006400">
    <property type="term" value="P:tRNA modification"/>
    <property type="evidence" value="ECO:0007669"/>
    <property type="project" value="TreeGrafter"/>
</dbReference>
<evidence type="ECO:0000256" key="4">
    <source>
        <dbReference type="ARBA" id="ARBA00022679"/>
    </source>
</evidence>
<evidence type="ECO:0000256" key="7">
    <source>
        <dbReference type="ARBA" id="ARBA00022840"/>
    </source>
</evidence>
<dbReference type="Proteomes" id="UP000681162">
    <property type="component" value="Unassembled WGS sequence"/>
</dbReference>
<dbReference type="NCBIfam" id="TIGR00174">
    <property type="entry name" value="miaA"/>
    <property type="match status" value="1"/>
</dbReference>
<feature type="region of interest" description="Interaction with substrate tRNA" evidence="10">
    <location>
        <begin position="39"/>
        <end position="42"/>
    </location>
</feature>
<comment type="cofactor">
    <cofactor evidence="1 10">
        <name>Mg(2+)</name>
        <dbReference type="ChEBI" id="CHEBI:18420"/>
    </cofactor>
</comment>
<keyword evidence="4 10" id="KW-0808">Transferase</keyword>
<protein>
    <recommendedName>
        <fullName evidence="10">tRNA dimethylallyltransferase</fullName>
        <ecNumber evidence="10">2.5.1.75</ecNumber>
    </recommendedName>
    <alternativeName>
        <fullName evidence="10">Dimethylallyl diphosphate:tRNA dimethylallyltransferase</fullName>
        <shortName evidence="10">DMAPP:tRNA dimethylallyltransferase</shortName>
        <shortName evidence="10">DMATase</shortName>
    </alternativeName>
    <alternativeName>
        <fullName evidence="10">Isopentenyl-diphosphate:tRNA isopentenyltransferase</fullName>
        <shortName evidence="10">IPP transferase</shortName>
        <shortName evidence="10">IPPT</shortName>
        <shortName evidence="10">IPTase</shortName>
    </alternativeName>
</protein>
<sequence length="324" mass="36771">MTILDKPKLVVLLGPTAVGKTRLSIELAKAFSCEIISGDSMQVYRGMDIGTAKITGEEMQGVPHHLIDVLEPDEPFSVALFQEWCGQLIPEIHARGRLPFIVGGTGLYIESVCYGFQFTEASADEEFRARQQQIYELEGPEALHAKLAEVDPKSAERLHPNDVRRVIRALEIYHVTGEPLSASLERQKKESPYELCLIGLTMDRQMLYNRIEQRIDEMVASGLVEEVRQLLERGIPRDTISMQGLGYKEIAEHLEDEVPLEAAVYKLKRDTRHFAKRQLSWFRHMKDISWIDVGNGQNFQSIFKDAQAIIAGKFSSDLEYNSKH</sequence>
<evidence type="ECO:0000256" key="13">
    <source>
        <dbReference type="RuleBase" id="RU003785"/>
    </source>
</evidence>
<evidence type="ECO:0000256" key="9">
    <source>
        <dbReference type="ARBA" id="ARBA00049563"/>
    </source>
</evidence>
<keyword evidence="15" id="KW-1185">Reference proteome</keyword>